<sequence>MVWTGPCDNVGRVDLGELGRSRLMLACSSLAPETHSWQGKGAKGVDQWRREFAVLPCGAFTGRVTFAARLGVHWSTMGE</sequence>
<evidence type="ECO:0000313" key="2">
    <source>
        <dbReference type="Proteomes" id="UP000652219"/>
    </source>
</evidence>
<dbReference type="AlphaFoldDB" id="A0A8H6IWM6"/>
<comment type="caution">
    <text evidence="1">The sequence shown here is derived from an EMBL/GenBank/DDBJ whole genome shotgun (WGS) entry which is preliminary data.</text>
</comment>
<proteinExistence type="predicted"/>
<dbReference type="Proteomes" id="UP000652219">
    <property type="component" value="Unassembled WGS sequence"/>
</dbReference>
<protein>
    <submittedName>
        <fullName evidence="1">Uncharacterized protein</fullName>
    </submittedName>
</protein>
<accession>A0A8H6IWM6</accession>
<reference evidence="1 2" key="1">
    <citation type="journal article" date="2020" name="Phytopathology">
        <title>Genome Sequence Resources of Colletotrichum truncatum, C. plurivorum, C. musicola, and C. sojae: Four Species Pathogenic to Soybean (Glycine max).</title>
        <authorList>
            <person name="Rogerio F."/>
            <person name="Boufleur T.R."/>
            <person name="Ciampi-Guillardi M."/>
            <person name="Sukno S.A."/>
            <person name="Thon M.R."/>
            <person name="Massola Junior N.S."/>
            <person name="Baroncelli R."/>
        </authorList>
    </citation>
    <scope>NUCLEOTIDE SEQUENCE [LARGE SCALE GENOMIC DNA]</scope>
    <source>
        <strain evidence="1 2">LFN0009</strain>
    </source>
</reference>
<dbReference type="EMBL" id="WIGN01000279">
    <property type="protein sequence ID" value="KAF6802257.1"/>
    <property type="molecule type" value="Genomic_DNA"/>
</dbReference>
<organism evidence="1 2">
    <name type="scientific">Colletotrichum sojae</name>
    <dbReference type="NCBI Taxonomy" id="2175907"/>
    <lineage>
        <taxon>Eukaryota</taxon>
        <taxon>Fungi</taxon>
        <taxon>Dikarya</taxon>
        <taxon>Ascomycota</taxon>
        <taxon>Pezizomycotina</taxon>
        <taxon>Sordariomycetes</taxon>
        <taxon>Hypocreomycetidae</taxon>
        <taxon>Glomerellales</taxon>
        <taxon>Glomerellaceae</taxon>
        <taxon>Colletotrichum</taxon>
        <taxon>Colletotrichum orchidearum species complex</taxon>
    </lineage>
</organism>
<name>A0A8H6IWM6_9PEZI</name>
<gene>
    <name evidence="1" type="ORF">CSOJ01_11718</name>
</gene>
<evidence type="ECO:0000313" key="1">
    <source>
        <dbReference type="EMBL" id="KAF6802257.1"/>
    </source>
</evidence>
<keyword evidence="2" id="KW-1185">Reference proteome</keyword>